<dbReference type="CDD" id="cd00130">
    <property type="entry name" value="PAS"/>
    <property type="match status" value="5"/>
</dbReference>
<comment type="caution">
    <text evidence="21">The sequence shown here is derived from an EMBL/GenBank/DDBJ whole genome shotgun (WGS) entry which is preliminary data.</text>
</comment>
<feature type="domain" description="PAS" evidence="18">
    <location>
        <begin position="552"/>
        <end position="623"/>
    </location>
</feature>
<name>A0ABS7CUI5_9BACT</name>
<evidence type="ECO:0000256" key="11">
    <source>
        <dbReference type="ARBA" id="ARBA00022989"/>
    </source>
</evidence>
<protein>
    <recommendedName>
        <fullName evidence="3">histidine kinase</fullName>
        <ecNumber evidence="3">2.7.13.3</ecNumber>
    </recommendedName>
</protein>
<evidence type="ECO:0000313" key="21">
    <source>
        <dbReference type="EMBL" id="MBW7467482.1"/>
    </source>
</evidence>
<feature type="modified residue" description="Phosphohistidine" evidence="14">
    <location>
        <position position="1681"/>
    </location>
</feature>
<feature type="domain" description="HPt" evidence="20">
    <location>
        <begin position="1642"/>
        <end position="1735"/>
    </location>
</feature>
<evidence type="ECO:0000256" key="8">
    <source>
        <dbReference type="ARBA" id="ARBA00022741"/>
    </source>
</evidence>
<dbReference type="SMART" id="SM00091">
    <property type="entry name" value="PAS"/>
    <property type="match status" value="5"/>
</dbReference>
<dbReference type="InterPro" id="IPR003594">
    <property type="entry name" value="HATPase_dom"/>
</dbReference>
<dbReference type="Gene3D" id="1.20.120.160">
    <property type="entry name" value="HPT domain"/>
    <property type="match status" value="1"/>
</dbReference>
<dbReference type="SUPFAM" id="SSF55781">
    <property type="entry name" value="GAF domain-like"/>
    <property type="match status" value="2"/>
</dbReference>
<evidence type="ECO:0000259" key="17">
    <source>
        <dbReference type="PROSITE" id="PS50110"/>
    </source>
</evidence>
<evidence type="ECO:0000256" key="5">
    <source>
        <dbReference type="ARBA" id="ARBA00022553"/>
    </source>
</evidence>
<dbReference type="SMART" id="SM00065">
    <property type="entry name" value="GAF"/>
    <property type="match status" value="1"/>
</dbReference>
<evidence type="ECO:0000256" key="6">
    <source>
        <dbReference type="ARBA" id="ARBA00022679"/>
    </source>
</evidence>
<evidence type="ECO:0000256" key="14">
    <source>
        <dbReference type="PROSITE-ProRule" id="PRU00110"/>
    </source>
</evidence>
<evidence type="ECO:0000259" key="19">
    <source>
        <dbReference type="PROSITE" id="PS50113"/>
    </source>
</evidence>
<evidence type="ECO:0000256" key="7">
    <source>
        <dbReference type="ARBA" id="ARBA00022692"/>
    </source>
</evidence>
<dbReference type="InterPro" id="IPR008207">
    <property type="entry name" value="Sig_transdc_His_kin_Hpt_dom"/>
</dbReference>
<dbReference type="InterPro" id="IPR036097">
    <property type="entry name" value="HisK_dim/P_sf"/>
</dbReference>
<dbReference type="Gene3D" id="3.30.450.40">
    <property type="match status" value="2"/>
</dbReference>
<dbReference type="InterPro" id="IPR013656">
    <property type="entry name" value="PAS_4"/>
</dbReference>
<dbReference type="InterPro" id="IPR035965">
    <property type="entry name" value="PAS-like_dom_sf"/>
</dbReference>
<dbReference type="InterPro" id="IPR004358">
    <property type="entry name" value="Sig_transdc_His_kin-like_C"/>
</dbReference>
<evidence type="ECO:0000256" key="15">
    <source>
        <dbReference type="PROSITE-ProRule" id="PRU00169"/>
    </source>
</evidence>
<dbReference type="EC" id="2.7.13.3" evidence="3"/>
<dbReference type="InterPro" id="IPR013767">
    <property type="entry name" value="PAS_fold"/>
</dbReference>
<dbReference type="SUPFAM" id="SSF55874">
    <property type="entry name" value="ATPase domain of HSP90 chaperone/DNA topoisomerase II/histidine kinase"/>
    <property type="match status" value="1"/>
</dbReference>
<dbReference type="EMBL" id="JAHYXK010000007">
    <property type="protein sequence ID" value="MBW7467482.1"/>
    <property type="molecule type" value="Genomic_DNA"/>
</dbReference>
<dbReference type="Gene3D" id="1.10.287.130">
    <property type="match status" value="1"/>
</dbReference>
<keyword evidence="5 15" id="KW-0597">Phosphoprotein</keyword>
<evidence type="ECO:0000256" key="9">
    <source>
        <dbReference type="ARBA" id="ARBA00022777"/>
    </source>
</evidence>
<dbReference type="SMART" id="SM00388">
    <property type="entry name" value="HisKA"/>
    <property type="match status" value="1"/>
</dbReference>
<proteinExistence type="predicted"/>
<evidence type="ECO:0000256" key="12">
    <source>
        <dbReference type="ARBA" id="ARBA00023012"/>
    </source>
</evidence>
<dbReference type="SMART" id="SM00448">
    <property type="entry name" value="REC"/>
    <property type="match status" value="1"/>
</dbReference>
<dbReference type="SUPFAM" id="SSF47226">
    <property type="entry name" value="Histidine-containing phosphotransfer domain, HPT domain"/>
    <property type="match status" value="1"/>
</dbReference>
<reference evidence="21 22" key="1">
    <citation type="journal article" date="2016" name="Int. J. Syst. Evol. Microbiol.">
        <title>Pontibacter aydingkolensis sp. nov., isolated from soil of a salt lake.</title>
        <authorList>
            <person name="Osman G."/>
            <person name="Zhang T."/>
            <person name="Lou K."/>
            <person name="Gao Y."/>
            <person name="Chang W."/>
            <person name="Lin Q."/>
            <person name="Yang H.M."/>
            <person name="Huo X.D."/>
            <person name="Wang N."/>
        </authorList>
    </citation>
    <scope>NUCLEOTIDE SEQUENCE [LARGE SCALE GENOMIC DNA]</scope>
    <source>
        <strain evidence="21 22">KACC 19255</strain>
    </source>
</reference>
<dbReference type="InterPro" id="IPR001610">
    <property type="entry name" value="PAC"/>
</dbReference>
<dbReference type="InterPro" id="IPR003661">
    <property type="entry name" value="HisK_dim/P_dom"/>
</dbReference>
<feature type="domain" description="Histidine kinase" evidence="16">
    <location>
        <begin position="1239"/>
        <end position="1460"/>
    </location>
</feature>
<dbReference type="SUPFAM" id="SSF47384">
    <property type="entry name" value="Homodimeric domain of signal transducing histidine kinase"/>
    <property type="match status" value="1"/>
</dbReference>
<evidence type="ECO:0000259" key="20">
    <source>
        <dbReference type="PROSITE" id="PS50894"/>
    </source>
</evidence>
<keyword evidence="10" id="KW-0067">ATP-binding</keyword>
<keyword evidence="4" id="KW-1003">Cell membrane</keyword>
<evidence type="ECO:0000259" key="18">
    <source>
        <dbReference type="PROSITE" id="PS50112"/>
    </source>
</evidence>
<feature type="domain" description="PAC" evidence="19">
    <location>
        <begin position="1169"/>
        <end position="1221"/>
    </location>
</feature>
<dbReference type="SMART" id="SM00086">
    <property type="entry name" value="PAC"/>
    <property type="match status" value="5"/>
</dbReference>
<dbReference type="Pfam" id="PF13185">
    <property type="entry name" value="GAF_2"/>
    <property type="match status" value="1"/>
</dbReference>
<evidence type="ECO:0000313" key="22">
    <source>
        <dbReference type="Proteomes" id="UP000813018"/>
    </source>
</evidence>
<keyword evidence="11" id="KW-1133">Transmembrane helix</keyword>
<feature type="domain" description="PAC" evidence="19">
    <location>
        <begin position="627"/>
        <end position="679"/>
    </location>
</feature>
<dbReference type="SMART" id="SM00387">
    <property type="entry name" value="HATPase_c"/>
    <property type="match status" value="1"/>
</dbReference>
<dbReference type="Gene3D" id="3.30.565.10">
    <property type="entry name" value="Histidine kinase-like ATPase, C-terminal domain"/>
    <property type="match status" value="1"/>
</dbReference>
<dbReference type="PRINTS" id="PR00344">
    <property type="entry name" value="BCTRLSENSOR"/>
</dbReference>
<dbReference type="InterPro" id="IPR036890">
    <property type="entry name" value="HATPase_C_sf"/>
</dbReference>
<dbReference type="PANTHER" id="PTHR45339">
    <property type="entry name" value="HYBRID SIGNAL TRANSDUCTION HISTIDINE KINASE J"/>
    <property type="match status" value="1"/>
</dbReference>
<dbReference type="NCBIfam" id="TIGR00229">
    <property type="entry name" value="sensory_box"/>
    <property type="match status" value="4"/>
</dbReference>
<evidence type="ECO:0000259" key="16">
    <source>
        <dbReference type="PROSITE" id="PS50109"/>
    </source>
</evidence>
<feature type="modified residue" description="4-aspartylphosphate" evidence="15">
    <location>
        <position position="1537"/>
    </location>
</feature>
<dbReference type="PROSITE" id="PS50894">
    <property type="entry name" value="HPT"/>
    <property type="match status" value="1"/>
</dbReference>
<dbReference type="Pfam" id="PF13426">
    <property type="entry name" value="PAS_9"/>
    <property type="match status" value="3"/>
</dbReference>
<evidence type="ECO:0000256" key="13">
    <source>
        <dbReference type="ARBA" id="ARBA00023136"/>
    </source>
</evidence>
<dbReference type="CDD" id="cd17546">
    <property type="entry name" value="REC_hyHK_CKI1_RcsC-like"/>
    <property type="match status" value="1"/>
</dbReference>
<accession>A0ABS7CUI5</accession>
<dbReference type="CDD" id="cd16922">
    <property type="entry name" value="HATPase_EvgS-ArcB-TorS-like"/>
    <property type="match status" value="1"/>
</dbReference>
<dbReference type="Pfam" id="PF02518">
    <property type="entry name" value="HATPase_c"/>
    <property type="match status" value="1"/>
</dbReference>
<keyword evidence="13" id="KW-0472">Membrane</keyword>
<dbReference type="InterPro" id="IPR000014">
    <property type="entry name" value="PAS"/>
</dbReference>
<dbReference type="PROSITE" id="PS50110">
    <property type="entry name" value="RESPONSE_REGULATORY"/>
    <property type="match status" value="1"/>
</dbReference>
<evidence type="ECO:0000256" key="1">
    <source>
        <dbReference type="ARBA" id="ARBA00000085"/>
    </source>
</evidence>
<dbReference type="CDD" id="cd00082">
    <property type="entry name" value="HisKA"/>
    <property type="match status" value="1"/>
</dbReference>
<dbReference type="InterPro" id="IPR000700">
    <property type="entry name" value="PAS-assoc_C"/>
</dbReference>
<dbReference type="RefSeq" id="WP_219877361.1">
    <property type="nucleotide sequence ID" value="NZ_JAHYXK010000007.1"/>
</dbReference>
<keyword evidence="22" id="KW-1185">Reference proteome</keyword>
<dbReference type="InterPro" id="IPR011006">
    <property type="entry name" value="CheY-like_superfamily"/>
</dbReference>
<keyword evidence="12" id="KW-0902">Two-component regulatory system</keyword>
<keyword evidence="6" id="KW-0808">Transferase</keyword>
<dbReference type="PROSITE" id="PS50113">
    <property type="entry name" value="PAC"/>
    <property type="match status" value="3"/>
</dbReference>
<evidence type="ECO:0000256" key="3">
    <source>
        <dbReference type="ARBA" id="ARBA00012438"/>
    </source>
</evidence>
<dbReference type="InterPro" id="IPR029016">
    <property type="entry name" value="GAF-like_dom_sf"/>
</dbReference>
<dbReference type="InterPro" id="IPR005467">
    <property type="entry name" value="His_kinase_dom"/>
</dbReference>
<dbReference type="SUPFAM" id="SSF55785">
    <property type="entry name" value="PYP-like sensor domain (PAS domain)"/>
    <property type="match status" value="6"/>
</dbReference>
<keyword evidence="9" id="KW-0418">Kinase</keyword>
<feature type="domain" description="PAC" evidence="19">
    <location>
        <begin position="495"/>
        <end position="545"/>
    </location>
</feature>
<dbReference type="Pfam" id="PF01627">
    <property type="entry name" value="Hpt"/>
    <property type="match status" value="1"/>
</dbReference>
<keyword evidence="8" id="KW-0547">Nucleotide-binding</keyword>
<dbReference type="Proteomes" id="UP000813018">
    <property type="component" value="Unassembled WGS sequence"/>
</dbReference>
<feature type="domain" description="Response regulatory" evidence="17">
    <location>
        <begin position="1488"/>
        <end position="1604"/>
    </location>
</feature>
<dbReference type="PROSITE" id="PS50109">
    <property type="entry name" value="HIS_KIN"/>
    <property type="match status" value="1"/>
</dbReference>
<dbReference type="PROSITE" id="PS50112">
    <property type="entry name" value="PAS"/>
    <property type="match status" value="4"/>
</dbReference>
<evidence type="ECO:0000256" key="10">
    <source>
        <dbReference type="ARBA" id="ARBA00022840"/>
    </source>
</evidence>
<evidence type="ECO:0000256" key="4">
    <source>
        <dbReference type="ARBA" id="ARBA00022475"/>
    </source>
</evidence>
<dbReference type="Pfam" id="PF00512">
    <property type="entry name" value="HisKA"/>
    <property type="match status" value="1"/>
</dbReference>
<feature type="domain" description="PAS" evidence="18">
    <location>
        <begin position="680"/>
        <end position="750"/>
    </location>
</feature>
<keyword evidence="7" id="KW-0812">Transmembrane</keyword>
<evidence type="ECO:0000256" key="2">
    <source>
        <dbReference type="ARBA" id="ARBA00004651"/>
    </source>
</evidence>
<dbReference type="PANTHER" id="PTHR45339:SF1">
    <property type="entry name" value="HYBRID SIGNAL TRANSDUCTION HISTIDINE KINASE J"/>
    <property type="match status" value="1"/>
</dbReference>
<dbReference type="Pfam" id="PF08448">
    <property type="entry name" value="PAS_4"/>
    <property type="match status" value="1"/>
</dbReference>
<dbReference type="Pfam" id="PF00989">
    <property type="entry name" value="PAS"/>
    <property type="match status" value="1"/>
</dbReference>
<feature type="domain" description="PAS" evidence="18">
    <location>
        <begin position="132"/>
        <end position="183"/>
    </location>
</feature>
<dbReference type="Pfam" id="PF00072">
    <property type="entry name" value="Response_reg"/>
    <property type="match status" value="1"/>
</dbReference>
<dbReference type="Gene3D" id="3.40.50.2300">
    <property type="match status" value="1"/>
</dbReference>
<sequence length="1737" mass="198087">MPYIPTLHPDHKIVQLANSLLDVLVQLSSNGNGLLVALPNGQVLATNQEISKYTAAHSEQIQDVLAMESAAFEELVSELKLSKTVSGNFVATNGTTRTANHYSIKVVAYQEQEFMCAELSGVGQPTTLVPADGDSYHNIFDNSVEPFFILDCSGNFIDLNQSALKMIHKPKEELIGKSIYRNFGLNLFERVALRNQLNQALIGNTQRFEWWLHEENNELLPIEISLQAGSFRDEPVIFGYVKNLYEVIGAEQDVRFRNHQLEFVNQLITNLSSSDSQHQVLNFTLDELIDKSDVTGGAVYTFTQSENTLQLSYSAGEAGPTVMPEMLALPASLVNKILKSEKRKALADTRAFLKKATHKDLTVVPVTTETELLALILIWPGDDLHMTKSFAALLDFIGSAIGNYISRHRLLHQLSLSEDKYKLLFEASYDAILLFKDGVVKECNEKALEFFRCTREDLINHTPIDFSPEYQPDGLRSVEKTEKIMKEVIETGKSVTFEWKNRRKDGTLFDTEINATRLEIDGEYYIQVFKRDITQRKQAQQAVRRQEILNESMEQFRSFLDKVNLIYFSLDPEGNITYANDYFLKYIEYNREELIGENFFKVLVTEHDRAQRKAEYLATLQSRQLNAYYERDVISKSGQTKTIRWNSMFEYNADGELIGLTVVGKDMTDKRIAMEALKDNKIRLQDLFDNAHDLIQNISVDNKFIFVNRAWKERLGYTDEDIETLTLNDIVHPYYKAKLIYQLRNLYKGENVNKIETVFLTKAGKPVHLIGSITCSWQDGRPVATRGILHDITDRIKAERLQKVYYSIANLAISSKDLNALYSAIHRELSKIIETRNIYIALCDDERQQLNFVYLVDQYVEKTGRALRQRPFSSGLSEYIIQSGKPLYMQKADLIQLADQENLTVHGAIPEVMLCSPLAIGDRIIGVITLQDYHNPDAYVHTDIEILHFISNQVALAIERKRNEEQINTQNARLNAIFESGTHHMWSLNRSYELTSFNRNFAQSFEGRNEQKLLPYAKIDSENMLPLHKNSYDFWREKYELAFKGEPQHFEVHLLDPDSWREVYLHPIYLDNGTFEEISGIALDITDKKKSQLALAENEEKFRHVFESFQDVYYRTAMDGEIELISPSVYNLLGYREQEVLGENVKSFYANQEDFSELKRLVQEHDSIRDYEVDMLSKDGARINLLIDCRLAYDAQGNPIAMEGVARDVSELKRTQVELLTAKEEAENLLKVKTQFLANMSHELRTPMNGIIGMIDLLSQMNIDPEQSEYIDTLRKSSDALLAILNDILDLSKMQAGKLAVSENSVDLHETIGKIHSLFANRAQQKDLTFTYSIADKTPRYIITDETRLLQILSNLTSNAIKFTNSGDVNINVESEWLESDKYKLKVRVKDSGIGISPENQALLFTDFTQLDNSSTKTFGGTGLGLAISKQLTQLLDGDIGVESKQGDGSVFWFYIIVRKATEAEIKQHIKTQQLQSVEQKVLDYTPVVLLVDDNQINQKVAEKQLERLGCQIDIASNGFEAIEYATTKPYDVIFMDIQMPEMDGVTATGHIKEQLGSNCPPIIAMTAYSMKDDAEKFMNQGMDDYVSKPVKSSDLYTIISKWHKDANTVKSAAVAEEEKNAIAASPIIDSQVVEQLKQIGGEEFTRQLYFEFEQEAAELLEEAKKELQAQQYKSILSTLHQLKGTGFTLGINPIAELAKQLEHEIKHDKFDTVDDMFAELLLQYENYRKAYKGIII</sequence>
<gene>
    <name evidence="21" type="ORF">K0O23_10415</name>
</gene>
<dbReference type="InterPro" id="IPR001789">
    <property type="entry name" value="Sig_transdc_resp-reg_receiver"/>
</dbReference>
<dbReference type="InterPro" id="IPR003018">
    <property type="entry name" value="GAF"/>
</dbReference>
<organism evidence="21 22">
    <name type="scientific">Pontibacter aydingkolensis</name>
    <dbReference type="NCBI Taxonomy" id="1911536"/>
    <lineage>
        <taxon>Bacteria</taxon>
        <taxon>Pseudomonadati</taxon>
        <taxon>Bacteroidota</taxon>
        <taxon>Cytophagia</taxon>
        <taxon>Cytophagales</taxon>
        <taxon>Hymenobacteraceae</taxon>
        <taxon>Pontibacter</taxon>
    </lineage>
</organism>
<dbReference type="Gene3D" id="3.30.450.20">
    <property type="entry name" value="PAS domain"/>
    <property type="match status" value="6"/>
</dbReference>
<feature type="domain" description="PAS" evidence="18">
    <location>
        <begin position="1098"/>
        <end position="1164"/>
    </location>
</feature>
<comment type="catalytic activity">
    <reaction evidence="1">
        <text>ATP + protein L-histidine = ADP + protein N-phospho-L-histidine.</text>
        <dbReference type="EC" id="2.7.13.3"/>
    </reaction>
</comment>
<comment type="subcellular location">
    <subcellularLocation>
        <location evidence="2">Cell membrane</location>
        <topology evidence="2">Multi-pass membrane protein</topology>
    </subcellularLocation>
</comment>
<dbReference type="SUPFAM" id="SSF52172">
    <property type="entry name" value="CheY-like"/>
    <property type="match status" value="1"/>
</dbReference>
<dbReference type="InterPro" id="IPR036641">
    <property type="entry name" value="HPT_dom_sf"/>
</dbReference>